<dbReference type="STRING" id="298386.PBPRA2071"/>
<dbReference type="HOGENOM" id="CLU_1659120_0_0_6"/>
<organism evidence="1 2">
    <name type="scientific">Photobacterium profundum (strain SS9)</name>
    <dbReference type="NCBI Taxonomy" id="298386"/>
    <lineage>
        <taxon>Bacteria</taxon>
        <taxon>Pseudomonadati</taxon>
        <taxon>Pseudomonadota</taxon>
        <taxon>Gammaproteobacteria</taxon>
        <taxon>Vibrionales</taxon>
        <taxon>Vibrionaceae</taxon>
        <taxon>Photobacterium</taxon>
    </lineage>
</organism>
<proteinExistence type="predicted"/>
<keyword evidence="2" id="KW-1185">Reference proteome</keyword>
<gene>
    <name evidence="1" type="ordered locus">PBPRA2071</name>
</gene>
<dbReference type="eggNOG" id="ENOG50339DM">
    <property type="taxonomic scope" value="Bacteria"/>
</dbReference>
<protein>
    <submittedName>
        <fullName evidence="1">Uncharacterized protein</fullName>
    </submittedName>
</protein>
<evidence type="ECO:0000313" key="2">
    <source>
        <dbReference type="Proteomes" id="UP000000593"/>
    </source>
</evidence>
<reference evidence="2" key="1">
    <citation type="journal article" date="2005" name="Science">
        <title>Life at depth: Photobacterium profundum genome sequence and expression analysis.</title>
        <authorList>
            <person name="Vezzi A."/>
            <person name="Campanaro S."/>
            <person name="D'Angelo M."/>
            <person name="Simonato F."/>
            <person name="Vitulo N."/>
            <person name="Lauro F.M."/>
            <person name="Cestaro A."/>
            <person name="Malacrida G."/>
            <person name="Simionati B."/>
            <person name="Cannata N."/>
            <person name="Romualdi C."/>
            <person name="Bartlett D.H."/>
            <person name="Valle G."/>
        </authorList>
    </citation>
    <scope>NUCLEOTIDE SEQUENCE [LARGE SCALE GENOMIC DNA]</scope>
    <source>
        <strain evidence="2">ATCC BAA-1253 / SS9</strain>
    </source>
</reference>
<dbReference type="Proteomes" id="UP000000593">
    <property type="component" value="Chromosome 1"/>
</dbReference>
<dbReference type="AlphaFoldDB" id="Q6LQF3"/>
<dbReference type="KEGG" id="ppr:PBPRA2071"/>
<accession>Q6LQF3</accession>
<name>Q6LQF3_PHOPR</name>
<dbReference type="EMBL" id="CR378669">
    <property type="protein sequence ID" value="CAG20473.1"/>
    <property type="molecule type" value="Genomic_DNA"/>
</dbReference>
<sequence length="159" mass="16470">MRLSELFELSSPSELPPSDLPLSDFLLSELVIAGGTTIPASPISTLPSPEMITPLCELLSPIRAAGLPLMKTDADPLAMESGGPIQTILSPTLAAGRPPINTLGEPAAIGPPTCGIFPVLSGQKWLSLILAAGLPITSFVYNAENDGCGEYVDSINGIF</sequence>
<evidence type="ECO:0000313" key="1">
    <source>
        <dbReference type="EMBL" id="CAG20473.1"/>
    </source>
</evidence>